<evidence type="ECO:0000256" key="3">
    <source>
        <dbReference type="ARBA" id="ARBA00022692"/>
    </source>
</evidence>
<keyword evidence="2" id="KW-1003">Cell membrane</keyword>
<evidence type="ECO:0000256" key="6">
    <source>
        <dbReference type="SAM" id="Phobius"/>
    </source>
</evidence>
<name>A0A938WNH5_9BACT</name>
<feature type="transmembrane region" description="Helical" evidence="6">
    <location>
        <begin position="320"/>
        <end position="344"/>
    </location>
</feature>
<feature type="transmembrane region" description="Helical" evidence="6">
    <location>
        <begin position="350"/>
        <end position="372"/>
    </location>
</feature>
<keyword evidence="3 6" id="KW-0812">Transmembrane</keyword>
<feature type="transmembrane region" description="Helical" evidence="6">
    <location>
        <begin position="384"/>
        <end position="405"/>
    </location>
</feature>
<dbReference type="GO" id="GO:0005886">
    <property type="term" value="C:plasma membrane"/>
    <property type="evidence" value="ECO:0007669"/>
    <property type="project" value="UniProtKB-SubCell"/>
</dbReference>
<feature type="transmembrane region" description="Helical" evidence="6">
    <location>
        <begin position="166"/>
        <end position="188"/>
    </location>
</feature>
<dbReference type="AlphaFoldDB" id="A0A938WNH5"/>
<feature type="transmembrane region" description="Helical" evidence="6">
    <location>
        <begin position="194"/>
        <end position="214"/>
    </location>
</feature>
<organism evidence="7 8">
    <name type="scientific">Marseilla massiliensis</name>
    <dbReference type="NCBI Taxonomy" id="1841864"/>
    <lineage>
        <taxon>Bacteria</taxon>
        <taxon>Pseudomonadati</taxon>
        <taxon>Bacteroidota</taxon>
        <taxon>Bacteroidia</taxon>
        <taxon>Bacteroidales</taxon>
        <taxon>Prevotellaceae</taxon>
        <taxon>Marseilla</taxon>
    </lineage>
</organism>
<comment type="subcellular location">
    <subcellularLocation>
        <location evidence="1">Cell membrane</location>
        <topology evidence="1">Multi-pass membrane protein</topology>
    </subcellularLocation>
</comment>
<feature type="transmembrane region" description="Helical" evidence="6">
    <location>
        <begin position="136"/>
        <end position="154"/>
    </location>
</feature>
<dbReference type="EMBL" id="JACJJL010000015">
    <property type="protein sequence ID" value="MBM6662068.1"/>
    <property type="molecule type" value="Genomic_DNA"/>
</dbReference>
<feature type="transmembrane region" description="Helical" evidence="6">
    <location>
        <begin position="21"/>
        <end position="38"/>
    </location>
</feature>
<sequence>MDAYEIMASTSNNKIILKNTGMLYIRMLVVMAVSFYTVRIVLEELGISDYGLYNIVGGIVVLFSFLKTTLTSASQRFFSFTIGKGNVKEMEEIFKTNIFFYLIVCAVIIILSETIGLWFLNSQLNIELDRIEAANWTYQMSIIAFILSTMTVPYESVITSHENMSFYAYVSILEAFLKLIVAYLLALFQYDKLIIYSILITFSSLVVFLVYAIYCQKKFQECSFGFSWNRKMFKEIAAYSAWNIVGTTASIVNNQGSNIVLNLYFGTVVNGAKAIASQIIGVATRFSSNFFTAVRPRLIKLYASGRLDEMYKLINQSAKVSYFLIFIIALPLILQIDYVLSLWLGHVPPYAKIFAILSIVSILIDSLSNPLVSAAQATGNIKKYQITLCIILLSGVPVSYCLLSFYKNPNLVFYITIFISLISLIARLIIVRSLIKLPVKSFLKDVVFHVCLSSTLSVIVAYIYIHYSHSSGNSFLGFVVNTLIILIVTVAAIIVFGLNKTERTQVKTILNKLINKLILR</sequence>
<keyword evidence="4 6" id="KW-1133">Transmembrane helix</keyword>
<evidence type="ECO:0000256" key="5">
    <source>
        <dbReference type="ARBA" id="ARBA00023136"/>
    </source>
</evidence>
<gene>
    <name evidence="7" type="ORF">H6B30_09965</name>
</gene>
<feature type="transmembrane region" description="Helical" evidence="6">
    <location>
        <begin position="98"/>
        <end position="120"/>
    </location>
</feature>
<dbReference type="InterPro" id="IPR050833">
    <property type="entry name" value="Poly_Biosynth_Transport"/>
</dbReference>
<dbReference type="InterPro" id="IPR002797">
    <property type="entry name" value="Polysacc_synth"/>
</dbReference>
<evidence type="ECO:0000256" key="2">
    <source>
        <dbReference type="ARBA" id="ARBA00022475"/>
    </source>
</evidence>
<dbReference type="PANTHER" id="PTHR30250:SF26">
    <property type="entry name" value="PSMA PROTEIN"/>
    <property type="match status" value="1"/>
</dbReference>
<evidence type="ECO:0000256" key="4">
    <source>
        <dbReference type="ARBA" id="ARBA00022989"/>
    </source>
</evidence>
<dbReference type="RefSeq" id="WP_205110150.1">
    <property type="nucleotide sequence ID" value="NZ_JACJJL010000015.1"/>
</dbReference>
<feature type="transmembrane region" description="Helical" evidence="6">
    <location>
        <begin position="411"/>
        <end position="430"/>
    </location>
</feature>
<comment type="caution">
    <text evidence="7">The sequence shown here is derived from an EMBL/GenBank/DDBJ whole genome shotgun (WGS) entry which is preliminary data.</text>
</comment>
<accession>A0A938WNH5</accession>
<protein>
    <submittedName>
        <fullName evidence="7">Oligosaccharide flippase family protein</fullName>
    </submittedName>
</protein>
<feature type="transmembrane region" description="Helical" evidence="6">
    <location>
        <begin position="477"/>
        <end position="498"/>
    </location>
</feature>
<evidence type="ECO:0000313" key="7">
    <source>
        <dbReference type="EMBL" id="MBM6662068.1"/>
    </source>
</evidence>
<feature type="transmembrane region" description="Helical" evidence="6">
    <location>
        <begin position="442"/>
        <end position="465"/>
    </location>
</feature>
<reference evidence="7 8" key="1">
    <citation type="journal article" date="2021" name="Sci. Rep.">
        <title>The distribution of antibiotic resistance genes in chicken gut microbiota commensals.</title>
        <authorList>
            <person name="Juricova H."/>
            <person name="Matiasovicova J."/>
            <person name="Kubasova T."/>
            <person name="Cejkova D."/>
            <person name="Rychlik I."/>
        </authorList>
    </citation>
    <scope>NUCLEOTIDE SEQUENCE [LARGE SCALE GENOMIC DNA]</scope>
    <source>
        <strain evidence="7 8">An819</strain>
    </source>
</reference>
<dbReference type="Proteomes" id="UP000764045">
    <property type="component" value="Unassembled WGS sequence"/>
</dbReference>
<evidence type="ECO:0000313" key="8">
    <source>
        <dbReference type="Proteomes" id="UP000764045"/>
    </source>
</evidence>
<dbReference type="PANTHER" id="PTHR30250">
    <property type="entry name" value="PST FAMILY PREDICTED COLANIC ACID TRANSPORTER"/>
    <property type="match status" value="1"/>
</dbReference>
<evidence type="ECO:0000256" key="1">
    <source>
        <dbReference type="ARBA" id="ARBA00004651"/>
    </source>
</evidence>
<dbReference type="Pfam" id="PF01943">
    <property type="entry name" value="Polysacc_synt"/>
    <property type="match status" value="1"/>
</dbReference>
<proteinExistence type="predicted"/>
<keyword evidence="8" id="KW-1185">Reference proteome</keyword>
<feature type="transmembrane region" description="Helical" evidence="6">
    <location>
        <begin position="50"/>
        <end position="70"/>
    </location>
</feature>
<keyword evidence="5 6" id="KW-0472">Membrane</keyword>